<organism evidence="2 3">
    <name type="scientific">Diplocloster modestus</name>
    <dbReference type="NCBI Taxonomy" id="2850322"/>
    <lineage>
        <taxon>Bacteria</taxon>
        <taxon>Bacillati</taxon>
        <taxon>Bacillota</taxon>
        <taxon>Clostridia</taxon>
        <taxon>Lachnospirales</taxon>
        <taxon>Lachnospiraceae</taxon>
        <taxon>Diplocloster</taxon>
    </lineage>
</organism>
<sequence length="162" mass="17926">MKKIVIGSDKSGFILKEAVKAHLAEAGYEVEDCGTKNMDEPMPYFQVAPILAKKIQDQEYEKGILICGTGMGMAVVANKFRGVYAAVCESTYAARMCRAVNDANVLTMGGWVTADVLGCEMADVFLDTGFTQGLEEWRQEFLRNAREEVFSLEEQIYTAKAK</sequence>
<keyword evidence="2" id="KW-0413">Isomerase</keyword>
<comment type="caution">
    <text evidence="2">The sequence shown here is derived from an EMBL/GenBank/DDBJ whole genome shotgun (WGS) entry which is preliminary data.</text>
</comment>
<evidence type="ECO:0000313" key="3">
    <source>
        <dbReference type="Proteomes" id="UP001314681"/>
    </source>
</evidence>
<dbReference type="GO" id="GO:0016853">
    <property type="term" value="F:isomerase activity"/>
    <property type="evidence" value="ECO:0007669"/>
    <property type="project" value="UniProtKB-KW"/>
</dbReference>
<dbReference type="InterPro" id="IPR003500">
    <property type="entry name" value="RpiB_LacA_LacB"/>
</dbReference>
<dbReference type="RefSeq" id="WP_158354423.1">
    <property type="nucleotide sequence ID" value="NZ_JAHQCX010000013.1"/>
</dbReference>
<dbReference type="Pfam" id="PF02502">
    <property type="entry name" value="LacAB_rpiB"/>
    <property type="match status" value="1"/>
</dbReference>
<gene>
    <name evidence="2" type="ORF">KTH90_17065</name>
</gene>
<reference evidence="2 3" key="1">
    <citation type="submission" date="2021-06" db="EMBL/GenBank/DDBJ databases">
        <title>Description of novel taxa of the family Lachnospiraceae.</title>
        <authorList>
            <person name="Chaplin A.V."/>
            <person name="Sokolova S.R."/>
            <person name="Pikina A.P."/>
            <person name="Korzhanova M."/>
            <person name="Belova V."/>
            <person name="Korostin D."/>
            <person name="Efimov B.A."/>
        </authorList>
    </citation>
    <scope>NUCLEOTIDE SEQUENCE [LARGE SCALE GENOMIC DNA]</scope>
    <source>
        <strain evidence="2 3">ASD4241</strain>
    </source>
</reference>
<keyword evidence="3" id="KW-1185">Reference proteome</keyword>
<dbReference type="InterPro" id="IPR036569">
    <property type="entry name" value="RpiB_LacA_LacB_sf"/>
</dbReference>
<dbReference type="Proteomes" id="UP001314681">
    <property type="component" value="Unassembled WGS sequence"/>
</dbReference>
<dbReference type="Gene3D" id="3.40.1400.10">
    <property type="entry name" value="Sugar-phosphate isomerase, RpiB/LacA/LacB"/>
    <property type="match status" value="1"/>
</dbReference>
<dbReference type="EMBL" id="JAHQCX010000013">
    <property type="protein sequence ID" value="MBU9727723.1"/>
    <property type="molecule type" value="Genomic_DNA"/>
</dbReference>
<dbReference type="PIRSF" id="PIRSF005384">
    <property type="entry name" value="RpiB_LacA_B"/>
    <property type="match status" value="1"/>
</dbReference>
<evidence type="ECO:0000313" key="2">
    <source>
        <dbReference type="EMBL" id="MBU9727723.1"/>
    </source>
</evidence>
<accession>A0ABS6KB36</accession>
<dbReference type="SUPFAM" id="SSF89623">
    <property type="entry name" value="Ribose/Galactose isomerase RpiB/AlsB"/>
    <property type="match status" value="1"/>
</dbReference>
<dbReference type="PANTHER" id="PTHR30345">
    <property type="entry name" value="RIBOSE-5-PHOSPHATE ISOMERASE B"/>
    <property type="match status" value="1"/>
</dbReference>
<name>A0ABS6KB36_9FIRM</name>
<dbReference type="NCBIfam" id="TIGR00689">
    <property type="entry name" value="rpiB_lacA_lacB"/>
    <property type="match status" value="1"/>
</dbReference>
<dbReference type="NCBIfam" id="NF004051">
    <property type="entry name" value="PRK05571.1"/>
    <property type="match status" value="1"/>
</dbReference>
<protein>
    <submittedName>
        <fullName evidence="2">RpiB/LacA/LacB family sugar-phosphate isomerase</fullName>
    </submittedName>
</protein>
<dbReference type="PANTHER" id="PTHR30345:SF0">
    <property type="entry name" value="DNA DAMAGE-REPAIR_TOLERATION PROTEIN DRT102"/>
    <property type="match status" value="1"/>
</dbReference>
<proteinExistence type="inferred from homology"/>
<evidence type="ECO:0000256" key="1">
    <source>
        <dbReference type="ARBA" id="ARBA00008754"/>
    </source>
</evidence>
<comment type="similarity">
    <text evidence="1">Belongs to the LacAB/RpiB family.</text>
</comment>